<keyword evidence="2 5" id="KW-0479">Metal-binding</keyword>
<dbReference type="SUPFAM" id="SSF56655">
    <property type="entry name" value="Carbohydrate phosphatase"/>
    <property type="match status" value="1"/>
</dbReference>
<feature type="binding site" evidence="5">
    <location>
        <position position="97"/>
    </location>
    <ligand>
        <name>Mg(2+)</name>
        <dbReference type="ChEBI" id="CHEBI:18420"/>
        <label>1</label>
        <note>catalytic</note>
    </ligand>
</feature>
<dbReference type="RefSeq" id="WP_073323223.1">
    <property type="nucleotide sequence ID" value="NZ_FQWD01000004.1"/>
</dbReference>
<evidence type="ECO:0000256" key="1">
    <source>
        <dbReference type="ARBA" id="ARBA00009759"/>
    </source>
</evidence>
<dbReference type="InterPro" id="IPR000760">
    <property type="entry name" value="Inositol_monophosphatase-like"/>
</dbReference>
<accession>A0A1M5LHG3</accession>
<dbReference type="PANTHER" id="PTHR20854:SF4">
    <property type="entry name" value="INOSITOL-1-MONOPHOSPHATASE-RELATED"/>
    <property type="match status" value="1"/>
</dbReference>
<evidence type="ECO:0000256" key="4">
    <source>
        <dbReference type="ARBA" id="ARBA00022842"/>
    </source>
</evidence>
<feature type="binding site" evidence="5">
    <location>
        <position position="94"/>
    </location>
    <ligand>
        <name>Mg(2+)</name>
        <dbReference type="ChEBI" id="CHEBI:18420"/>
        <label>1</label>
        <note>catalytic</note>
    </ligand>
</feature>
<dbReference type="PRINTS" id="PR00377">
    <property type="entry name" value="IMPHPHTASES"/>
</dbReference>
<dbReference type="EMBL" id="FQWD01000004">
    <property type="protein sequence ID" value="SHG64406.1"/>
    <property type="molecule type" value="Genomic_DNA"/>
</dbReference>
<dbReference type="CDD" id="cd01637">
    <property type="entry name" value="IMPase_like"/>
    <property type="match status" value="1"/>
</dbReference>
<dbReference type="AlphaFoldDB" id="A0A1M5LHG3"/>
<keyword evidence="4 5" id="KW-0460">Magnesium</keyword>
<dbReference type="Proteomes" id="UP000184520">
    <property type="component" value="Unassembled WGS sequence"/>
</dbReference>
<evidence type="ECO:0000256" key="2">
    <source>
        <dbReference type="ARBA" id="ARBA00022723"/>
    </source>
</evidence>
<dbReference type="OrthoDB" id="9785695at2"/>
<evidence type="ECO:0000313" key="7">
    <source>
        <dbReference type="Proteomes" id="UP000184520"/>
    </source>
</evidence>
<dbReference type="Gene3D" id="3.30.540.10">
    <property type="entry name" value="Fructose-1,6-Bisphosphatase, subunit A, domain 1"/>
    <property type="match status" value="1"/>
</dbReference>
<gene>
    <name evidence="6" type="ORF">SAMN05216361_2661</name>
</gene>
<dbReference type="STRING" id="634436.SAMN05216361_2661"/>
<dbReference type="Pfam" id="PF00459">
    <property type="entry name" value="Inositol_P"/>
    <property type="match status" value="1"/>
</dbReference>
<evidence type="ECO:0000313" key="6">
    <source>
        <dbReference type="EMBL" id="SHG64406.1"/>
    </source>
</evidence>
<protein>
    <submittedName>
        <fullName evidence="6">Fructose-1,6-bisphosphatase</fullName>
    </submittedName>
</protein>
<keyword evidence="7" id="KW-1185">Reference proteome</keyword>
<sequence length="275" mass="30566">MITESQLHQLAELCRQASDIEIMPRFRQLEDTHIEQKLNHNDLVTIADQAAEKFIMERLHTLYPDALLIGEESVYADATALDQYQDAELSFVLDPIDGTWHYANGSVYFGVMLGVASYGKMIGGIIFEPVTGHYLWALEGKGAFDRINGTDQPLRVGRHASRKLSDTMGCYSFGVAKGDEREQALQVASKLGRLMDYRCAAAEYRLLVTGAISFVVFQNTLNLWDHGAGQLIAKEAGAATRMLNGEDYQPQVAGKLIVAESEARWQELATLFNSN</sequence>
<keyword evidence="3" id="KW-0378">Hydrolase</keyword>
<proteinExistence type="inferred from homology"/>
<evidence type="ECO:0000256" key="5">
    <source>
        <dbReference type="PIRSR" id="PIRSR600760-2"/>
    </source>
</evidence>
<reference evidence="7" key="1">
    <citation type="submission" date="2016-11" db="EMBL/GenBank/DDBJ databases">
        <authorList>
            <person name="Varghese N."/>
            <person name="Submissions S."/>
        </authorList>
    </citation>
    <scope>NUCLEOTIDE SEQUENCE [LARGE SCALE GENOMIC DNA]</scope>
    <source>
        <strain evidence="7">CGMCC 1.8995</strain>
    </source>
</reference>
<evidence type="ECO:0000256" key="3">
    <source>
        <dbReference type="ARBA" id="ARBA00022801"/>
    </source>
</evidence>
<dbReference type="GO" id="GO:0007165">
    <property type="term" value="P:signal transduction"/>
    <property type="evidence" value="ECO:0007669"/>
    <property type="project" value="TreeGrafter"/>
</dbReference>
<name>A0A1M5LHG3_9ALTE</name>
<feature type="binding site" evidence="5">
    <location>
        <position position="96"/>
    </location>
    <ligand>
        <name>Mg(2+)</name>
        <dbReference type="ChEBI" id="CHEBI:18420"/>
        <label>1</label>
        <note>catalytic</note>
    </ligand>
</feature>
<comment type="cofactor">
    <cofactor evidence="5">
        <name>Mg(2+)</name>
        <dbReference type="ChEBI" id="CHEBI:18420"/>
    </cofactor>
</comment>
<dbReference type="PROSITE" id="PS00629">
    <property type="entry name" value="IMP_1"/>
    <property type="match status" value="1"/>
</dbReference>
<comment type="similarity">
    <text evidence="1">Belongs to the inositol monophosphatase superfamily.</text>
</comment>
<organism evidence="6 7">
    <name type="scientific">Marisediminitalea aggregata</name>
    <dbReference type="NCBI Taxonomy" id="634436"/>
    <lineage>
        <taxon>Bacteria</taxon>
        <taxon>Pseudomonadati</taxon>
        <taxon>Pseudomonadota</taxon>
        <taxon>Gammaproteobacteria</taxon>
        <taxon>Alteromonadales</taxon>
        <taxon>Alteromonadaceae</taxon>
        <taxon>Marisediminitalea</taxon>
    </lineage>
</organism>
<dbReference type="GO" id="GO:0006020">
    <property type="term" value="P:inositol metabolic process"/>
    <property type="evidence" value="ECO:0007669"/>
    <property type="project" value="TreeGrafter"/>
</dbReference>
<feature type="binding site" evidence="5">
    <location>
        <position position="225"/>
    </location>
    <ligand>
        <name>Mg(2+)</name>
        <dbReference type="ChEBI" id="CHEBI:18420"/>
        <label>1</label>
        <note>catalytic</note>
    </ligand>
</feature>
<feature type="binding site" evidence="5">
    <location>
        <position position="71"/>
    </location>
    <ligand>
        <name>Mg(2+)</name>
        <dbReference type="ChEBI" id="CHEBI:18420"/>
        <label>1</label>
        <note>catalytic</note>
    </ligand>
</feature>
<dbReference type="Gene3D" id="3.40.190.80">
    <property type="match status" value="1"/>
</dbReference>
<dbReference type="GO" id="GO:0046872">
    <property type="term" value="F:metal ion binding"/>
    <property type="evidence" value="ECO:0007669"/>
    <property type="project" value="UniProtKB-KW"/>
</dbReference>
<dbReference type="PANTHER" id="PTHR20854">
    <property type="entry name" value="INOSITOL MONOPHOSPHATASE"/>
    <property type="match status" value="1"/>
</dbReference>
<dbReference type="InterPro" id="IPR020583">
    <property type="entry name" value="Inositol_monoP_metal-BS"/>
</dbReference>
<dbReference type="GO" id="GO:0008934">
    <property type="term" value="F:inositol monophosphate 1-phosphatase activity"/>
    <property type="evidence" value="ECO:0007669"/>
    <property type="project" value="TreeGrafter"/>
</dbReference>